<protein>
    <submittedName>
        <fullName evidence="1">Uncharacterized protein</fullName>
    </submittedName>
</protein>
<accession>A0A1S1Z245</accession>
<proteinExistence type="predicted"/>
<keyword evidence="2" id="KW-1185">Reference proteome</keyword>
<comment type="caution">
    <text evidence="1">The sequence shown here is derived from an EMBL/GenBank/DDBJ whole genome shotgun (WGS) entry which is preliminary data.</text>
</comment>
<sequence>MVVGNNDINYYHKVNSMRGSYVQEDDEYIITFDKRVYNHQLDCGDENDSVAVFDADETYTINFTRLQEESDAYQPYFTNPGIITSLVKCGNATIKEQ</sequence>
<reference evidence="1 2" key="1">
    <citation type="journal article" date="2012" name="Int. J. Syst. Evol. Microbiol.">
        <title>Flammeovirga pacifica sp. nov., isolated from deep-sea sediment.</title>
        <authorList>
            <person name="Xu H."/>
            <person name="Fu Y."/>
            <person name="Yang N."/>
            <person name="Ding Z."/>
            <person name="Lai Q."/>
            <person name="Zeng R."/>
        </authorList>
    </citation>
    <scope>NUCLEOTIDE SEQUENCE [LARGE SCALE GENOMIC DNA]</scope>
    <source>
        <strain evidence="2">DSM 24597 / LMG 26175 / WPAGA1</strain>
    </source>
</reference>
<dbReference type="EMBL" id="JRYR02000001">
    <property type="protein sequence ID" value="OHX67344.1"/>
    <property type="molecule type" value="Genomic_DNA"/>
</dbReference>
<organism evidence="1 2">
    <name type="scientific">Flammeovirga pacifica</name>
    <dbReference type="NCBI Taxonomy" id="915059"/>
    <lineage>
        <taxon>Bacteria</taxon>
        <taxon>Pseudomonadati</taxon>
        <taxon>Bacteroidota</taxon>
        <taxon>Cytophagia</taxon>
        <taxon>Cytophagales</taxon>
        <taxon>Flammeovirgaceae</taxon>
        <taxon>Flammeovirga</taxon>
    </lineage>
</organism>
<evidence type="ECO:0000313" key="1">
    <source>
        <dbReference type="EMBL" id="OHX67344.1"/>
    </source>
</evidence>
<evidence type="ECO:0000313" key="2">
    <source>
        <dbReference type="Proteomes" id="UP000179797"/>
    </source>
</evidence>
<dbReference type="Proteomes" id="UP000179797">
    <property type="component" value="Unassembled WGS sequence"/>
</dbReference>
<gene>
    <name evidence="1" type="ORF">NH26_13825</name>
</gene>
<name>A0A1S1Z245_FLAPC</name>
<dbReference type="STRING" id="915059.NH26_13825"/>
<dbReference type="AlphaFoldDB" id="A0A1S1Z245"/>